<protein>
    <submittedName>
        <fullName evidence="7">Succinylglutamate desuccinylase/aspartoacylase family protein</fullName>
    </submittedName>
</protein>
<evidence type="ECO:0000313" key="7">
    <source>
        <dbReference type="EMBL" id="MBZ5711409.1"/>
    </source>
</evidence>
<gene>
    <name evidence="7" type="ORF">K7C98_19395</name>
</gene>
<evidence type="ECO:0000256" key="1">
    <source>
        <dbReference type="ARBA" id="ARBA00001947"/>
    </source>
</evidence>
<dbReference type="Proteomes" id="UP001139031">
    <property type="component" value="Unassembled WGS sequence"/>
</dbReference>
<evidence type="ECO:0000256" key="5">
    <source>
        <dbReference type="SAM" id="MobiDB-lite"/>
    </source>
</evidence>
<dbReference type="Pfam" id="PF24827">
    <property type="entry name" value="AstE_AspA_cat"/>
    <property type="match status" value="1"/>
</dbReference>
<evidence type="ECO:0000256" key="3">
    <source>
        <dbReference type="ARBA" id="ARBA00022801"/>
    </source>
</evidence>
<keyword evidence="4" id="KW-0862">Zinc</keyword>
<dbReference type="PANTHER" id="PTHR15162:SF7">
    <property type="entry name" value="SUCCINYLGLUTAMATE DESUCCINYLASE"/>
    <property type="match status" value="1"/>
</dbReference>
<evidence type="ECO:0000259" key="6">
    <source>
        <dbReference type="Pfam" id="PF24827"/>
    </source>
</evidence>
<keyword evidence="2" id="KW-0479">Metal-binding</keyword>
<evidence type="ECO:0000256" key="4">
    <source>
        <dbReference type="ARBA" id="ARBA00022833"/>
    </source>
</evidence>
<keyword evidence="8" id="KW-1185">Reference proteome</keyword>
<dbReference type="RefSeq" id="WP_224193173.1">
    <property type="nucleotide sequence ID" value="NZ_JAIRAU010000027.1"/>
</dbReference>
<dbReference type="InterPro" id="IPR050178">
    <property type="entry name" value="AspA/AstE_fam"/>
</dbReference>
<evidence type="ECO:0000313" key="8">
    <source>
        <dbReference type="Proteomes" id="UP001139031"/>
    </source>
</evidence>
<dbReference type="Gene3D" id="3.40.630.10">
    <property type="entry name" value="Zn peptidases"/>
    <property type="match status" value="1"/>
</dbReference>
<comment type="caution">
    <text evidence="7">The sequence shown here is derived from an EMBL/GenBank/DDBJ whole genome shotgun (WGS) entry which is preliminary data.</text>
</comment>
<dbReference type="InterPro" id="IPR055438">
    <property type="entry name" value="AstE_AspA_cat"/>
</dbReference>
<dbReference type="PANTHER" id="PTHR15162">
    <property type="entry name" value="ASPARTOACYLASE"/>
    <property type="match status" value="1"/>
</dbReference>
<dbReference type="EMBL" id="JAIRAU010000027">
    <property type="protein sequence ID" value="MBZ5711409.1"/>
    <property type="molecule type" value="Genomic_DNA"/>
</dbReference>
<keyword evidence="3" id="KW-0378">Hydrolase</keyword>
<feature type="domain" description="Succinylglutamate desuccinylase/Aspartoacylase catalytic" evidence="6">
    <location>
        <begin position="31"/>
        <end position="152"/>
    </location>
</feature>
<reference evidence="7" key="1">
    <citation type="submission" date="2021-08" db="EMBL/GenBank/DDBJ databases">
        <authorList>
            <person name="Stevens D.C."/>
        </authorList>
    </citation>
    <scope>NUCLEOTIDE SEQUENCE</scope>
    <source>
        <strain evidence="7">DSM 53165</strain>
    </source>
</reference>
<organism evidence="7 8">
    <name type="scientific">Nannocystis pusilla</name>
    <dbReference type="NCBI Taxonomy" id="889268"/>
    <lineage>
        <taxon>Bacteria</taxon>
        <taxon>Pseudomonadati</taxon>
        <taxon>Myxococcota</taxon>
        <taxon>Polyangia</taxon>
        <taxon>Nannocystales</taxon>
        <taxon>Nannocystaceae</taxon>
        <taxon>Nannocystis</taxon>
    </lineage>
</organism>
<evidence type="ECO:0000256" key="2">
    <source>
        <dbReference type="ARBA" id="ARBA00022723"/>
    </source>
</evidence>
<dbReference type="SUPFAM" id="SSF53187">
    <property type="entry name" value="Zn-dependent exopeptidases"/>
    <property type="match status" value="1"/>
</dbReference>
<comment type="cofactor">
    <cofactor evidence="1">
        <name>Zn(2+)</name>
        <dbReference type="ChEBI" id="CHEBI:29105"/>
    </cofactor>
</comment>
<proteinExistence type="predicted"/>
<sequence>MTLSSSGPPTTRPPGPGAHPRVLGRYSSGRPGPTVVCIGALHGNEPAGLSAISRVLARLQDGGVPLRGELVGVTGNRRALIEERRFVDRDLNRRWTPDNIARIVAGTIETSEDQETRELLGVFLPLLRRGPVHFIDLHSTSGLSTPFSCMADVLRNRPLALALPIPVVLGLEEVIEGSMLGYLCDLGHVGVAIEGGQHDDPRTVDFHESALLLMLVAAGSLEARHVPDLAAHRARLAAVNSGMPAVCEIRHRHVIKAEDEPFVMLPGFVNFQIVERGQAVAGDRRGPVRAPETGMMMLPRYQGQGDDGYFIARPVSRTALRVSAALRTLRLDVLVPWLPGVSRHPERADHYVADPAIARVAVEQVFHLFGYRHVRADAERLVFSRRRPAARPMLPAELQRLREGDETVEG</sequence>
<feature type="region of interest" description="Disordered" evidence="5">
    <location>
        <begin position="1"/>
        <end position="26"/>
    </location>
</feature>
<accession>A0ABS7TT65</accession>
<name>A0ABS7TT65_9BACT</name>